<evidence type="ECO:0000259" key="2">
    <source>
        <dbReference type="Pfam" id="PF19337"/>
    </source>
</evidence>
<protein>
    <recommendedName>
        <fullName evidence="2">BMP and activin membrane-bound inhibitor C-terminal domain-containing protein</fullName>
    </recommendedName>
</protein>
<keyword evidence="1" id="KW-0472">Membrane</keyword>
<sequence length="286" mass="32676">MCKSETNENGCFKKFDVATQQIHCGCLEQSIKSQCTGSLDTAANLSVDEEHHFHCCYTDMCNNEASEKQFTTIQSTSIHINESDEEKLKEILSVKNVNYRVSSSSYVNTDTWFRAIMIAVPVLGLMILVKLVEVAFRLLKSDTSEERQRTAKLVNQSHDFPTDNTKLSLTSIPETHSYRSYLIPKCSVFDSKFFFVFRQQDKSQNTKNTKYIYVSPEQESNNNCAPRVPEKFSKQNLNILKLPYKFNELKDKSSKNVNVGVNNSNNCYNLINPVTLNSNSLDIKRI</sequence>
<dbReference type="InterPro" id="IPR045806">
    <property type="entry name" value="BAMBI_C"/>
</dbReference>
<evidence type="ECO:0000313" key="4">
    <source>
        <dbReference type="Proteomes" id="UP001367676"/>
    </source>
</evidence>
<evidence type="ECO:0000256" key="1">
    <source>
        <dbReference type="SAM" id="Phobius"/>
    </source>
</evidence>
<dbReference type="EMBL" id="JBBCAQ010000033">
    <property type="protein sequence ID" value="KAK7582365.1"/>
    <property type="molecule type" value="Genomic_DNA"/>
</dbReference>
<gene>
    <name evidence="3" type="ORF">V9T40_013810</name>
</gene>
<keyword evidence="1" id="KW-0812">Transmembrane</keyword>
<keyword evidence="1" id="KW-1133">Transmembrane helix</keyword>
<dbReference type="Proteomes" id="UP001367676">
    <property type="component" value="Unassembled WGS sequence"/>
</dbReference>
<keyword evidence="4" id="KW-1185">Reference proteome</keyword>
<dbReference type="Pfam" id="PF19337">
    <property type="entry name" value="BAMBI_C"/>
    <property type="match status" value="1"/>
</dbReference>
<organism evidence="3 4">
    <name type="scientific">Parthenolecanium corni</name>
    <dbReference type="NCBI Taxonomy" id="536013"/>
    <lineage>
        <taxon>Eukaryota</taxon>
        <taxon>Metazoa</taxon>
        <taxon>Ecdysozoa</taxon>
        <taxon>Arthropoda</taxon>
        <taxon>Hexapoda</taxon>
        <taxon>Insecta</taxon>
        <taxon>Pterygota</taxon>
        <taxon>Neoptera</taxon>
        <taxon>Paraneoptera</taxon>
        <taxon>Hemiptera</taxon>
        <taxon>Sternorrhyncha</taxon>
        <taxon>Coccoidea</taxon>
        <taxon>Coccidae</taxon>
        <taxon>Parthenolecanium</taxon>
    </lineage>
</organism>
<comment type="caution">
    <text evidence="3">The sequence shown here is derived from an EMBL/GenBank/DDBJ whole genome shotgun (WGS) entry which is preliminary data.</text>
</comment>
<feature type="transmembrane region" description="Helical" evidence="1">
    <location>
        <begin position="112"/>
        <end position="132"/>
    </location>
</feature>
<proteinExistence type="predicted"/>
<dbReference type="AlphaFoldDB" id="A0AAN9TPQ6"/>
<name>A0AAN9TPQ6_9HEMI</name>
<accession>A0AAN9TPQ6</accession>
<reference evidence="3 4" key="1">
    <citation type="submission" date="2024-03" db="EMBL/GenBank/DDBJ databases">
        <title>Adaptation during the transition from Ophiocordyceps entomopathogen to insect associate is accompanied by gene loss and intensified selection.</title>
        <authorList>
            <person name="Ward C.M."/>
            <person name="Onetto C.A."/>
            <person name="Borneman A.R."/>
        </authorList>
    </citation>
    <scope>NUCLEOTIDE SEQUENCE [LARGE SCALE GENOMIC DNA]</scope>
    <source>
        <strain evidence="3">AWRI1</strain>
        <tissue evidence="3">Single Adult Female</tissue>
    </source>
</reference>
<feature type="domain" description="BMP and activin membrane-bound inhibitor C-terminal" evidence="2">
    <location>
        <begin position="109"/>
        <end position="158"/>
    </location>
</feature>
<evidence type="ECO:0000313" key="3">
    <source>
        <dbReference type="EMBL" id="KAK7582365.1"/>
    </source>
</evidence>